<comment type="caution">
    <text evidence="1">The sequence shown here is derived from an EMBL/GenBank/DDBJ whole genome shotgun (WGS) entry which is preliminary data.</text>
</comment>
<reference evidence="1" key="1">
    <citation type="submission" date="2021-02" db="EMBL/GenBank/DDBJ databases">
        <authorList>
            <person name="Nowell W R."/>
        </authorList>
    </citation>
    <scope>NUCLEOTIDE SEQUENCE</scope>
</reference>
<dbReference type="Proteomes" id="UP000682733">
    <property type="component" value="Unassembled WGS sequence"/>
</dbReference>
<protein>
    <submittedName>
        <fullName evidence="1">Uncharacterized protein</fullName>
    </submittedName>
</protein>
<evidence type="ECO:0000313" key="2">
    <source>
        <dbReference type="EMBL" id="CAF4488950.1"/>
    </source>
</evidence>
<dbReference type="Proteomes" id="UP000677228">
    <property type="component" value="Unassembled WGS sequence"/>
</dbReference>
<feature type="non-terminal residue" evidence="1">
    <location>
        <position position="1"/>
    </location>
</feature>
<evidence type="ECO:0000313" key="1">
    <source>
        <dbReference type="EMBL" id="CAF1646569.1"/>
    </source>
</evidence>
<accession>A0A8S2G8D4</accession>
<dbReference type="EMBL" id="CAJOBA010092112">
    <property type="protein sequence ID" value="CAF4488950.1"/>
    <property type="molecule type" value="Genomic_DNA"/>
</dbReference>
<organism evidence="1 3">
    <name type="scientific">Didymodactylos carnosus</name>
    <dbReference type="NCBI Taxonomy" id="1234261"/>
    <lineage>
        <taxon>Eukaryota</taxon>
        <taxon>Metazoa</taxon>
        <taxon>Spiralia</taxon>
        <taxon>Gnathifera</taxon>
        <taxon>Rotifera</taxon>
        <taxon>Eurotatoria</taxon>
        <taxon>Bdelloidea</taxon>
        <taxon>Philodinida</taxon>
        <taxon>Philodinidae</taxon>
        <taxon>Didymodactylos</taxon>
    </lineage>
</organism>
<evidence type="ECO:0000313" key="3">
    <source>
        <dbReference type="Proteomes" id="UP000677228"/>
    </source>
</evidence>
<gene>
    <name evidence="1" type="ORF">OVA965_LOCUS44589</name>
    <name evidence="2" type="ORF">TMI583_LOCUS47478</name>
</gene>
<dbReference type="EMBL" id="CAJNOK010064409">
    <property type="protein sequence ID" value="CAF1646569.1"/>
    <property type="molecule type" value="Genomic_DNA"/>
</dbReference>
<sequence>DEEDNHLFDQLQRIRDTMPDTNVYEFYKRHSHSQL</sequence>
<dbReference type="AlphaFoldDB" id="A0A8S2G8D4"/>
<name>A0A8S2G8D4_9BILA</name>
<proteinExistence type="predicted"/>